<evidence type="ECO:0008006" key="5">
    <source>
        <dbReference type="Google" id="ProtNLM"/>
    </source>
</evidence>
<protein>
    <recommendedName>
        <fullName evidence="5">Alginate export domain-containing protein</fullName>
    </recommendedName>
</protein>
<dbReference type="Proteomes" id="UP000196125">
    <property type="component" value="Unassembled WGS sequence"/>
</dbReference>
<evidence type="ECO:0000313" key="1">
    <source>
        <dbReference type="EMBL" id="MDW6004326.1"/>
    </source>
</evidence>
<gene>
    <name evidence="1" type="ORF">SBX37_15830</name>
    <name evidence="2" type="ORF">VIM7927_00088</name>
</gene>
<dbReference type="EMBL" id="JAWRCO010000001">
    <property type="protein sequence ID" value="MDW6004326.1"/>
    <property type="molecule type" value="Genomic_DNA"/>
</dbReference>
<evidence type="ECO:0000313" key="4">
    <source>
        <dbReference type="Proteomes" id="UP001283366"/>
    </source>
</evidence>
<reference evidence="1 4" key="2">
    <citation type="submission" date="2023-11" db="EMBL/GenBank/DDBJ databases">
        <title>Plant-associative lifestyle of Vibrio porteresiae and its evolutionary dynamics.</title>
        <authorList>
            <person name="Rameshkumar N."/>
            <person name="Kirti K."/>
        </authorList>
    </citation>
    <scope>NUCLEOTIDE SEQUENCE [LARGE SCALE GENOMIC DNA]</scope>
    <source>
        <strain evidence="1 4">MSSRF38</strain>
    </source>
</reference>
<sequence>MHKLSVDLKTALFFILLSHTPILSAEEIHGRIQLTGQENMADDQSLDAQLDEQYRQDFLGDLRLTWEPRFDNWDIQVHYQLTADHGDNVSYTQKLSPYFEQSSPVSLTDLSHTIHDGQDNNITHRLDRLAIGYSTPDYVVRVGRQTLTWGTGKMFQVMDLVAPFAPDTVDTEYKPGADMTYMQWLYEDGSDLQFALAPRRAASNHHLQWTASTAALYYRQTFGELNTSWLLAHDYESQMFGLGLSGALGGASWNTEVVSTRNDDGDIKVSALANIDYALMLLEHNATVFSEYYHNGYGTHTEATYDTLPGDLLRRLDRGQVFNLNRNYLASGMTFEWTPLLNLSSSLIVNLDDLSAFGTAEINWSLSDNSTLLSGFQFPVGPENTEYGGVRFSQETDIYVTPAWMVYLQLRHYF</sequence>
<name>A0A1Y6IMJ3_9VIBR</name>
<organism evidence="2 3">
    <name type="scientific">Vibrio mangrovi</name>
    <dbReference type="NCBI Taxonomy" id="474394"/>
    <lineage>
        <taxon>Bacteria</taxon>
        <taxon>Pseudomonadati</taxon>
        <taxon>Pseudomonadota</taxon>
        <taxon>Gammaproteobacteria</taxon>
        <taxon>Vibrionales</taxon>
        <taxon>Vibrionaceae</taxon>
        <taxon>Vibrio</taxon>
    </lineage>
</organism>
<dbReference type="RefSeq" id="WP_087478964.1">
    <property type="nucleotide sequence ID" value="NZ_AP024883.1"/>
</dbReference>
<evidence type="ECO:0000313" key="3">
    <source>
        <dbReference type="Proteomes" id="UP000196125"/>
    </source>
</evidence>
<reference evidence="2 3" key="1">
    <citation type="submission" date="2017-05" db="EMBL/GenBank/DDBJ databases">
        <authorList>
            <person name="Song R."/>
            <person name="Chenine A.L."/>
            <person name="Ruprecht R.M."/>
        </authorList>
    </citation>
    <scope>NUCLEOTIDE SEQUENCE [LARGE SCALE GENOMIC DNA]</scope>
    <source>
        <strain evidence="2 3">CECT 7927</strain>
    </source>
</reference>
<dbReference type="EMBL" id="FXXI01000001">
    <property type="protein sequence ID" value="SMR98875.1"/>
    <property type="molecule type" value="Genomic_DNA"/>
</dbReference>
<dbReference type="AlphaFoldDB" id="A0A1Y6IMJ3"/>
<evidence type="ECO:0000313" key="2">
    <source>
        <dbReference type="EMBL" id="SMR98875.1"/>
    </source>
</evidence>
<proteinExistence type="predicted"/>
<accession>A0A1Y6IMJ3</accession>
<dbReference type="Proteomes" id="UP001283366">
    <property type="component" value="Unassembled WGS sequence"/>
</dbReference>
<dbReference type="OrthoDB" id="5383458at2"/>
<keyword evidence="4" id="KW-1185">Reference proteome</keyword>